<name>A0ABN8ECS9_9GAMM</name>
<dbReference type="Proteomes" id="UP000838100">
    <property type="component" value="Unassembled WGS sequence"/>
</dbReference>
<dbReference type="InterPro" id="IPR008775">
    <property type="entry name" value="Phytyl_CoA_dOase-like"/>
</dbReference>
<gene>
    <name evidence="2" type="ORF">SIN8267_00144</name>
</gene>
<keyword evidence="3" id="KW-1185">Reference proteome</keyword>
<evidence type="ECO:0000313" key="3">
    <source>
        <dbReference type="Proteomes" id="UP000838100"/>
    </source>
</evidence>
<proteinExistence type="predicted"/>
<dbReference type="PANTHER" id="PTHR20883:SF48">
    <property type="entry name" value="ECTOINE DIOXYGENASE"/>
    <property type="match status" value="1"/>
</dbReference>
<reference evidence="2" key="1">
    <citation type="submission" date="2021-12" db="EMBL/GenBank/DDBJ databases">
        <authorList>
            <person name="Rodrigo-Torres L."/>
            <person name="Arahal R. D."/>
            <person name="Lucena T."/>
        </authorList>
    </citation>
    <scope>NUCLEOTIDE SEQUENCE</scope>
    <source>
        <strain evidence="2">CECT 8267</strain>
    </source>
</reference>
<dbReference type="Pfam" id="PF05721">
    <property type="entry name" value="PhyH"/>
    <property type="match status" value="1"/>
</dbReference>
<organism evidence="2 3">
    <name type="scientific">Sinobacterium norvegicum</name>
    <dbReference type="NCBI Taxonomy" id="1641715"/>
    <lineage>
        <taxon>Bacteria</taxon>
        <taxon>Pseudomonadati</taxon>
        <taxon>Pseudomonadota</taxon>
        <taxon>Gammaproteobacteria</taxon>
        <taxon>Cellvibrionales</taxon>
        <taxon>Spongiibacteraceae</taxon>
        <taxon>Sinobacterium</taxon>
    </lineage>
</organism>
<dbReference type="PANTHER" id="PTHR20883">
    <property type="entry name" value="PHYTANOYL-COA DIOXYGENASE DOMAIN CONTAINING 1"/>
    <property type="match status" value="1"/>
</dbReference>
<protein>
    <recommendedName>
        <fullName evidence="4">Phytanoyl-CoA dioxygenase</fullName>
    </recommendedName>
</protein>
<evidence type="ECO:0000313" key="2">
    <source>
        <dbReference type="EMBL" id="CAH0990061.1"/>
    </source>
</evidence>
<comment type="caution">
    <text evidence="2">The sequence shown here is derived from an EMBL/GenBank/DDBJ whole genome shotgun (WGS) entry which is preliminary data.</text>
</comment>
<sequence>MTDTILPNTLQIQNQPLVVSRSDEDAVLLQQRFQHYGYLYFQNHVDKQKCQQLMLQFLDALSPHIVLDPQTGLPALGGEPFFETDPIWDQLYPKIQSMEAFHDFFHQADLHQLMQIVAGDKPFVYPMKMARMATPKKIGYETPPHQDAHSHQAGETMAGMWVALHDVTTEMGRLKLLPHSHKKGVRPVFEAQGVGGIQCEIYDDETLWHTSDVSQGDVIIFHSCCVHKAEPNTAQSAARLSIDTRFCDYGAPLWSLNLEPHHGWRIDDLDWSNIYKDWKNQHLQYYWQDYPNTF</sequence>
<accession>A0ABN8ECS9</accession>
<evidence type="ECO:0000256" key="1">
    <source>
        <dbReference type="ARBA" id="ARBA00001954"/>
    </source>
</evidence>
<evidence type="ECO:0008006" key="4">
    <source>
        <dbReference type="Google" id="ProtNLM"/>
    </source>
</evidence>
<comment type="cofactor">
    <cofactor evidence="1">
        <name>Fe(2+)</name>
        <dbReference type="ChEBI" id="CHEBI:29033"/>
    </cofactor>
</comment>
<dbReference type="EMBL" id="CAKLPX010000001">
    <property type="protein sequence ID" value="CAH0990061.1"/>
    <property type="molecule type" value="Genomic_DNA"/>
</dbReference>
<dbReference type="SUPFAM" id="SSF51197">
    <property type="entry name" value="Clavaminate synthase-like"/>
    <property type="match status" value="1"/>
</dbReference>
<dbReference type="Gene3D" id="2.60.120.620">
    <property type="entry name" value="q2cbj1_9rhob like domain"/>
    <property type="match status" value="1"/>
</dbReference>